<comment type="caution">
    <text evidence="1">The sequence shown here is derived from an EMBL/GenBank/DDBJ whole genome shotgun (WGS) entry which is preliminary data.</text>
</comment>
<evidence type="ECO:0000313" key="2">
    <source>
        <dbReference type="Proteomes" id="UP000807504"/>
    </source>
</evidence>
<keyword evidence="2" id="KW-1185">Reference proteome</keyword>
<reference evidence="1" key="2">
    <citation type="submission" date="2020-06" db="EMBL/GenBank/DDBJ databases">
        <authorList>
            <person name="Sheffer M."/>
        </authorList>
    </citation>
    <scope>NUCLEOTIDE SEQUENCE</scope>
</reference>
<accession>A0A8T0EBG7</accession>
<protein>
    <submittedName>
        <fullName evidence="1">Uncharacterized protein</fullName>
    </submittedName>
</protein>
<sequence length="246" mass="29334">MDDKAEAFAECLLGDIFGCFTEAMKLKIEFSTQQDEERFVPEQFYCEMISFSKIFVDELMADISQMPVLLCYSEDFFRRFTNSVCLKLIKNDDPEVGFLKVMSFLLLITSMSFVNQCYRSLDDLPNILRNLLKEHIQTKFYEEDKFDAILLQCDELRQEERWFESTIEEMRCYMKESLNTELAATKISHNPFQPDRSKITLLDVRTQMRRSPRDSKFCPYCETECIYFLKVFWKPKIVYKPECQQM</sequence>
<gene>
    <name evidence="1" type="ORF">HNY73_017568</name>
</gene>
<proteinExistence type="predicted"/>
<dbReference type="AlphaFoldDB" id="A0A8T0EBG7"/>
<evidence type="ECO:0000313" key="1">
    <source>
        <dbReference type="EMBL" id="KAF8769990.1"/>
    </source>
</evidence>
<reference evidence="1" key="1">
    <citation type="journal article" date="2020" name="bioRxiv">
        <title>Chromosome-level reference genome of the European wasp spider Argiope bruennichi: a resource for studies on range expansion and evolutionary adaptation.</title>
        <authorList>
            <person name="Sheffer M.M."/>
            <person name="Hoppe A."/>
            <person name="Krehenwinkel H."/>
            <person name="Uhl G."/>
            <person name="Kuss A.W."/>
            <person name="Jensen L."/>
            <person name="Jensen C."/>
            <person name="Gillespie R.G."/>
            <person name="Hoff K.J."/>
            <person name="Prost S."/>
        </authorList>
    </citation>
    <scope>NUCLEOTIDE SEQUENCE</scope>
</reference>
<name>A0A8T0EBG7_ARGBR</name>
<organism evidence="1 2">
    <name type="scientific">Argiope bruennichi</name>
    <name type="common">Wasp spider</name>
    <name type="synonym">Aranea bruennichi</name>
    <dbReference type="NCBI Taxonomy" id="94029"/>
    <lineage>
        <taxon>Eukaryota</taxon>
        <taxon>Metazoa</taxon>
        <taxon>Ecdysozoa</taxon>
        <taxon>Arthropoda</taxon>
        <taxon>Chelicerata</taxon>
        <taxon>Arachnida</taxon>
        <taxon>Araneae</taxon>
        <taxon>Araneomorphae</taxon>
        <taxon>Entelegynae</taxon>
        <taxon>Araneoidea</taxon>
        <taxon>Araneidae</taxon>
        <taxon>Argiope</taxon>
    </lineage>
</organism>
<dbReference type="Proteomes" id="UP000807504">
    <property type="component" value="Unassembled WGS sequence"/>
</dbReference>
<dbReference type="EMBL" id="JABXBU010002228">
    <property type="protein sequence ID" value="KAF8769990.1"/>
    <property type="molecule type" value="Genomic_DNA"/>
</dbReference>